<sequence length="61" mass="7034">MKSRNCSKIFNGRIRLCRSRDAYYGHCDLLLQHQHRDGRVEEVVLRHLGSEDGSTNCNGCQ</sequence>
<dbReference type="Proteomes" id="UP000004994">
    <property type="component" value="Chromosome 10"/>
</dbReference>
<proteinExistence type="predicted"/>
<evidence type="ECO:0000313" key="2">
    <source>
        <dbReference type="Proteomes" id="UP000004994"/>
    </source>
</evidence>
<reference evidence="1" key="2">
    <citation type="submission" date="2019-01" db="UniProtKB">
        <authorList>
            <consortium name="EnsemblPlants"/>
        </authorList>
    </citation>
    <scope>IDENTIFICATION</scope>
    <source>
        <strain evidence="1">cv. Heinz 1706</strain>
    </source>
</reference>
<dbReference type="EnsemblPlants" id="Solyc10g038005.1.1">
    <property type="protein sequence ID" value="Solyc10g038005.1.1"/>
    <property type="gene ID" value="Solyc10g038005.1"/>
</dbReference>
<dbReference type="InParanoid" id="A0A3Q7IDT9"/>
<evidence type="ECO:0000313" key="1">
    <source>
        <dbReference type="EnsemblPlants" id="Solyc10g038005.1.1"/>
    </source>
</evidence>
<dbReference type="AlphaFoldDB" id="A0A3Q7IDT9"/>
<dbReference type="Gramene" id="Solyc10g038005.1.1">
    <property type="protein sequence ID" value="Solyc10g038005.1.1"/>
    <property type="gene ID" value="Solyc10g038005.1"/>
</dbReference>
<organism evidence="1">
    <name type="scientific">Solanum lycopersicum</name>
    <name type="common">Tomato</name>
    <name type="synonym">Lycopersicon esculentum</name>
    <dbReference type="NCBI Taxonomy" id="4081"/>
    <lineage>
        <taxon>Eukaryota</taxon>
        <taxon>Viridiplantae</taxon>
        <taxon>Streptophyta</taxon>
        <taxon>Embryophyta</taxon>
        <taxon>Tracheophyta</taxon>
        <taxon>Spermatophyta</taxon>
        <taxon>Magnoliopsida</taxon>
        <taxon>eudicotyledons</taxon>
        <taxon>Gunneridae</taxon>
        <taxon>Pentapetalae</taxon>
        <taxon>asterids</taxon>
        <taxon>lamiids</taxon>
        <taxon>Solanales</taxon>
        <taxon>Solanaceae</taxon>
        <taxon>Solanoideae</taxon>
        <taxon>Solaneae</taxon>
        <taxon>Solanum</taxon>
        <taxon>Solanum subgen. Lycopersicon</taxon>
    </lineage>
</organism>
<accession>A0A3Q7IDT9</accession>
<keyword evidence="2" id="KW-1185">Reference proteome</keyword>
<protein>
    <submittedName>
        <fullName evidence="1">Uncharacterized protein</fullName>
    </submittedName>
</protein>
<reference evidence="1" key="1">
    <citation type="journal article" date="2012" name="Nature">
        <title>The tomato genome sequence provides insights into fleshy fruit evolution.</title>
        <authorList>
            <consortium name="Tomato Genome Consortium"/>
        </authorList>
    </citation>
    <scope>NUCLEOTIDE SEQUENCE [LARGE SCALE GENOMIC DNA]</scope>
    <source>
        <strain evidence="1">cv. Heinz 1706</strain>
    </source>
</reference>
<name>A0A3Q7IDT9_SOLLC</name>